<keyword evidence="4" id="KW-0010">Activator</keyword>
<dbReference type="InterPro" id="IPR036095">
    <property type="entry name" value="PTS_EIIB-like_sf"/>
</dbReference>
<evidence type="ECO:0000256" key="4">
    <source>
        <dbReference type="ARBA" id="ARBA00023159"/>
    </source>
</evidence>
<dbReference type="PROSITE" id="PS51094">
    <property type="entry name" value="PTS_EIIA_TYPE_2"/>
    <property type="match status" value="1"/>
</dbReference>
<dbReference type="InterPro" id="IPR050661">
    <property type="entry name" value="BglG_antiterminators"/>
</dbReference>
<protein>
    <submittedName>
        <fullName evidence="10">Phosphotransferase system eiib component type 2/3</fullName>
    </submittedName>
</protein>
<dbReference type="Gene3D" id="3.40.50.2300">
    <property type="match status" value="1"/>
</dbReference>
<dbReference type="GO" id="GO:0008982">
    <property type="term" value="F:protein-N(PI)-phosphohistidine-sugar phosphotransferase activity"/>
    <property type="evidence" value="ECO:0007669"/>
    <property type="project" value="InterPro"/>
</dbReference>
<dbReference type="Pfam" id="PF00359">
    <property type="entry name" value="PTS_EIIA_2"/>
    <property type="match status" value="1"/>
</dbReference>
<dbReference type="Gene3D" id="3.40.930.10">
    <property type="entry name" value="Mannitol-specific EII, Chain A"/>
    <property type="match status" value="1"/>
</dbReference>
<dbReference type="SUPFAM" id="SSF46785">
    <property type="entry name" value="Winged helix' DNA-binding domain"/>
    <property type="match status" value="1"/>
</dbReference>
<feature type="domain" description="PRD" evidence="9">
    <location>
        <begin position="283"/>
        <end position="390"/>
    </location>
</feature>
<keyword evidence="1 10" id="KW-0808">Transferase</keyword>
<evidence type="ECO:0000259" key="7">
    <source>
        <dbReference type="PROSITE" id="PS51094"/>
    </source>
</evidence>
<dbReference type="InterPro" id="IPR002178">
    <property type="entry name" value="PTS_EIIA_type-2_dom"/>
</dbReference>
<keyword evidence="2" id="KW-0677">Repeat</keyword>
<evidence type="ECO:0000313" key="11">
    <source>
        <dbReference type="Proteomes" id="UP000184291"/>
    </source>
</evidence>
<dbReference type="InterPro" id="IPR007737">
    <property type="entry name" value="Mga_HTH"/>
</dbReference>
<dbReference type="PROSITE" id="PS51372">
    <property type="entry name" value="PRD_2"/>
    <property type="match status" value="2"/>
</dbReference>
<dbReference type="InterPro" id="IPR036388">
    <property type="entry name" value="WH-like_DNA-bd_sf"/>
</dbReference>
<evidence type="ECO:0000256" key="3">
    <source>
        <dbReference type="ARBA" id="ARBA00023015"/>
    </source>
</evidence>
<gene>
    <name evidence="10" type="ORF">ACGLYG10_0597</name>
</gene>
<feature type="domain" description="HTH deoR-type" evidence="6">
    <location>
        <begin position="1"/>
        <end position="52"/>
    </location>
</feature>
<keyword evidence="11" id="KW-1185">Reference proteome</keyword>
<dbReference type="PROSITE" id="PS51000">
    <property type="entry name" value="HTH_DEOR_2"/>
    <property type="match status" value="1"/>
</dbReference>
<dbReference type="Gene3D" id="1.10.10.10">
    <property type="entry name" value="Winged helix-like DNA-binding domain superfamily/Winged helix DNA-binding domain"/>
    <property type="match status" value="2"/>
</dbReference>
<dbReference type="STRING" id="1892869.ACGLYG10_0597"/>
<dbReference type="InterPro" id="IPR013011">
    <property type="entry name" value="PTS_EIIB_2"/>
</dbReference>
<dbReference type="CDD" id="cd05568">
    <property type="entry name" value="PTS_IIB_bgl_like"/>
    <property type="match status" value="1"/>
</dbReference>
<dbReference type="Pfam" id="PF08279">
    <property type="entry name" value="HTH_11"/>
    <property type="match status" value="1"/>
</dbReference>
<dbReference type="InterPro" id="IPR016152">
    <property type="entry name" value="PTrfase/Anion_transptr"/>
</dbReference>
<feature type="domain" description="PTS EIIA type-2" evidence="7">
    <location>
        <begin position="484"/>
        <end position="630"/>
    </location>
</feature>
<sequence length="632" mass="71116">MRRYLELLGLIREDSYVTTSHLAQVLGVSSRTIRSDIAQLNDELRTWGARVTSTPRKGVTLVVCNRQRYSLYHPEYEQSDLTQDERTRQIAEYLLTVEKPVLLDDLADMLHFSRSTLKRDMREVRQLLGEFDLTIDNRAYHGMRVHGEEVGIRNCLAHLKRVVCLNNDSAEGDELAALRAIVTRQVTDHHFQISDIAVENLAVHLYIAIKRVRMGNRIELDPQMIAELARETKGVSMDVATGILEQVEHAYDVSFPQGEAYNFLARLSGKQIVSLDDATANTIVTEENTRLAFSMLERVRESYQIDLRYDIELVTTLAMHLAPLRTRMKYGLPSVNPLLDEIRHSYVLAFSMATVACSVLEGELGYDVPADEVAYVAMYLSVALDRHRDKTDEKDNVLVVCGSGRASSEMLAHRIRDLFGRYLNIVGTTSAHELGRVDFNDIDYAFSTVTIEHPIPVPIVEVSTFLADRDVSNITRALSEGRMSRLATELINPDLVFWGSFESKEAVISFLCRKMKDCADLPDDFEQLVLEREEAGTTAFGNLVAIAHPIRAVGAEDILALAVLRHPIDWGGEDAQLVFLLSIGQKKSRGLASFYRMMNSLVGSRPYVERLIASKSVEEVRRTLRLVAEAGA</sequence>
<name>A0A1M4RWP0_9ACTO</name>
<dbReference type="SUPFAM" id="SSF52794">
    <property type="entry name" value="PTS system IIB component-like"/>
    <property type="match status" value="1"/>
</dbReference>
<dbReference type="OrthoDB" id="3175596at2"/>
<evidence type="ECO:0000259" key="8">
    <source>
        <dbReference type="PROSITE" id="PS51099"/>
    </source>
</evidence>
<dbReference type="PANTHER" id="PTHR30185">
    <property type="entry name" value="CRYPTIC BETA-GLUCOSIDE BGL OPERON ANTITERMINATOR"/>
    <property type="match status" value="1"/>
</dbReference>
<dbReference type="InterPro" id="IPR036634">
    <property type="entry name" value="PRD_sf"/>
</dbReference>
<dbReference type="PANTHER" id="PTHR30185:SF13">
    <property type="entry name" value="LICABCH OPERON REGULATOR-RELATED"/>
    <property type="match status" value="1"/>
</dbReference>
<evidence type="ECO:0000256" key="1">
    <source>
        <dbReference type="ARBA" id="ARBA00022679"/>
    </source>
</evidence>
<organism evidence="10 11">
    <name type="scientific">Actinomyces glycerinitolerans</name>
    <dbReference type="NCBI Taxonomy" id="1892869"/>
    <lineage>
        <taxon>Bacteria</taxon>
        <taxon>Bacillati</taxon>
        <taxon>Actinomycetota</taxon>
        <taxon>Actinomycetes</taxon>
        <taxon>Actinomycetales</taxon>
        <taxon>Actinomycetaceae</taxon>
        <taxon>Actinomyces</taxon>
    </lineage>
</organism>
<keyword evidence="3" id="KW-0805">Transcription regulation</keyword>
<dbReference type="Proteomes" id="UP000184291">
    <property type="component" value="Unassembled WGS sequence"/>
</dbReference>
<dbReference type="AlphaFoldDB" id="A0A1M4RWP0"/>
<keyword evidence="5" id="KW-0804">Transcription</keyword>
<dbReference type="SUPFAM" id="SSF55804">
    <property type="entry name" value="Phoshotransferase/anion transport protein"/>
    <property type="match status" value="1"/>
</dbReference>
<evidence type="ECO:0000313" key="10">
    <source>
        <dbReference type="EMBL" id="SHE24396.1"/>
    </source>
</evidence>
<dbReference type="Gene3D" id="1.10.1790.10">
    <property type="entry name" value="PRD domain"/>
    <property type="match status" value="2"/>
</dbReference>
<evidence type="ECO:0000256" key="5">
    <source>
        <dbReference type="ARBA" id="ARBA00023163"/>
    </source>
</evidence>
<dbReference type="InterPro" id="IPR013196">
    <property type="entry name" value="HTH_11"/>
</dbReference>
<feature type="domain" description="PTS EIIB type-2" evidence="8">
    <location>
        <begin position="395"/>
        <end position="486"/>
    </location>
</feature>
<proteinExistence type="predicted"/>
<feature type="domain" description="PRD" evidence="9">
    <location>
        <begin position="169"/>
        <end position="277"/>
    </location>
</feature>
<dbReference type="SUPFAM" id="SSF63520">
    <property type="entry name" value="PTS-regulatory domain, PRD"/>
    <property type="match status" value="2"/>
</dbReference>
<dbReference type="InterPro" id="IPR036390">
    <property type="entry name" value="WH_DNA-bd_sf"/>
</dbReference>
<dbReference type="InterPro" id="IPR011608">
    <property type="entry name" value="PRD"/>
</dbReference>
<dbReference type="Pfam" id="PF00874">
    <property type="entry name" value="PRD"/>
    <property type="match status" value="2"/>
</dbReference>
<dbReference type="EMBL" id="FQTT01000001">
    <property type="protein sequence ID" value="SHE24396.1"/>
    <property type="molecule type" value="Genomic_DNA"/>
</dbReference>
<accession>A0A1M4RWP0</accession>
<dbReference type="GO" id="GO:0003700">
    <property type="term" value="F:DNA-binding transcription factor activity"/>
    <property type="evidence" value="ECO:0007669"/>
    <property type="project" value="InterPro"/>
</dbReference>
<dbReference type="InterPro" id="IPR001034">
    <property type="entry name" value="DeoR_HTH"/>
</dbReference>
<reference evidence="11" key="1">
    <citation type="submission" date="2016-09" db="EMBL/GenBank/DDBJ databases">
        <authorList>
            <person name="Strepis N."/>
        </authorList>
    </citation>
    <scope>NUCLEOTIDE SEQUENCE [LARGE SCALE GENOMIC DNA]</scope>
</reference>
<evidence type="ECO:0000256" key="2">
    <source>
        <dbReference type="ARBA" id="ARBA00022737"/>
    </source>
</evidence>
<dbReference type="Pfam" id="PF05043">
    <property type="entry name" value="Mga"/>
    <property type="match status" value="1"/>
</dbReference>
<dbReference type="GO" id="GO:0009401">
    <property type="term" value="P:phosphoenolpyruvate-dependent sugar phosphotransferase system"/>
    <property type="evidence" value="ECO:0007669"/>
    <property type="project" value="InterPro"/>
</dbReference>
<evidence type="ECO:0000259" key="9">
    <source>
        <dbReference type="PROSITE" id="PS51372"/>
    </source>
</evidence>
<evidence type="ECO:0000259" key="6">
    <source>
        <dbReference type="PROSITE" id="PS51000"/>
    </source>
</evidence>
<dbReference type="PROSITE" id="PS51099">
    <property type="entry name" value="PTS_EIIB_TYPE_2"/>
    <property type="match status" value="1"/>
</dbReference>